<evidence type="ECO:0000259" key="1">
    <source>
        <dbReference type="Pfam" id="PF02589"/>
    </source>
</evidence>
<comment type="caution">
    <text evidence="2">The sequence shown here is derived from an EMBL/GenBank/DDBJ whole genome shotgun (WGS) entry which is preliminary data.</text>
</comment>
<dbReference type="Pfam" id="PF02589">
    <property type="entry name" value="LUD_dom"/>
    <property type="match status" value="1"/>
</dbReference>
<dbReference type="InterPro" id="IPR003741">
    <property type="entry name" value="LUD_dom"/>
</dbReference>
<dbReference type="PANTHER" id="PTHR36179:SF2">
    <property type="entry name" value="LUD DOMAIN-CONTAINING PROTEIN"/>
    <property type="match status" value="1"/>
</dbReference>
<dbReference type="RefSeq" id="WP_077856417.1">
    <property type="nucleotide sequence ID" value="NZ_JABTDW010000001.1"/>
</dbReference>
<dbReference type="EMBL" id="JABTDW010000001">
    <property type="protein sequence ID" value="NSB15723.1"/>
    <property type="molecule type" value="Genomic_DNA"/>
</dbReference>
<accession>A0AAE5H5X7</accession>
<organism evidence="2 3">
    <name type="scientific">Clostridium beijerinckii</name>
    <name type="common">Clostridium MP</name>
    <dbReference type="NCBI Taxonomy" id="1520"/>
    <lineage>
        <taxon>Bacteria</taxon>
        <taxon>Bacillati</taxon>
        <taxon>Bacillota</taxon>
        <taxon>Clostridia</taxon>
        <taxon>Eubacteriales</taxon>
        <taxon>Clostridiaceae</taxon>
        <taxon>Clostridium</taxon>
    </lineage>
</organism>
<dbReference type="PANTHER" id="PTHR36179">
    <property type="entry name" value="LUD_DOM DOMAIN-CONTAINING PROTEIN"/>
    <property type="match status" value="1"/>
</dbReference>
<name>A0AAE5H5X7_CLOBE</name>
<feature type="domain" description="LUD" evidence="1">
    <location>
        <begin position="16"/>
        <end position="208"/>
    </location>
</feature>
<proteinExistence type="predicted"/>
<protein>
    <recommendedName>
        <fullName evidence="1">LUD domain-containing protein</fullName>
    </recommendedName>
</protein>
<dbReference type="PIRSF" id="PIRSF020269">
    <property type="entry name" value="DUF1121"/>
    <property type="match status" value="1"/>
</dbReference>
<gene>
    <name evidence="2" type="ORF">BCD95_003982</name>
</gene>
<evidence type="ECO:0000313" key="2">
    <source>
        <dbReference type="EMBL" id="NSB15723.1"/>
    </source>
</evidence>
<dbReference type="InterPro" id="IPR009501">
    <property type="entry name" value="UCP020269"/>
</dbReference>
<evidence type="ECO:0000313" key="3">
    <source>
        <dbReference type="Proteomes" id="UP000822184"/>
    </source>
</evidence>
<sequence length="214" mass="23559">MHGKSVIKWHKNVNGKRVVDALIKNDFNAIYLATKDEVIEFIMKYVKVGTKVGFGGSMTITDMKIQDKVDAVGGIVFDHGRASSQEEAVSIAREEIFSDLYLCSSNSITLDGTLINVDGMGNRVAAMTFGPRKVIVVVSVDKICKDEAAAFERLENIASPMNNKRLEKPNPCSKTGICMNCKSQTRICRVYSIMRRKPMTTDITVIIMGESGGL</sequence>
<dbReference type="AlphaFoldDB" id="A0AAE5H5X7"/>
<reference evidence="2" key="1">
    <citation type="submission" date="2020-06" db="EMBL/GenBank/DDBJ databases">
        <title>Genomic insights into acetone-butanol-ethanol (ABE) fermentation by sequencing solventogenic clostridia strains.</title>
        <authorList>
            <person name="Brown S."/>
        </authorList>
    </citation>
    <scope>NUCLEOTIDE SEQUENCE</scope>
    <source>
        <strain evidence="2">DJ123</strain>
    </source>
</reference>
<dbReference type="Proteomes" id="UP000822184">
    <property type="component" value="Unassembled WGS sequence"/>
</dbReference>